<dbReference type="EMBL" id="CP147982">
    <property type="protein sequence ID" value="WXK74853.1"/>
    <property type="molecule type" value="Genomic_DNA"/>
</dbReference>
<sequence length="99" mass="9765">MADGSSARVDADGCEGFACVSPWVAAAAVIGDTAVAVTSKDSVRQQVIGLDSNGPVTLDAKTGADRSTSPGAAPVAVNAYTGVALDAEHRTLIAHPATA</sequence>
<gene>
    <name evidence="1" type="ORF">WAB15_02085</name>
</gene>
<dbReference type="Proteomes" id="UP001626628">
    <property type="component" value="Chromosome"/>
</dbReference>
<accession>A0ABZ2QHU6</accession>
<reference evidence="1 2" key="1">
    <citation type="submission" date="2024-03" db="EMBL/GenBank/DDBJ databases">
        <title>The complete genome of Streptomyces sirii sp.nov.</title>
        <authorList>
            <person name="Zakalyukina Y.V."/>
            <person name="Belik A.R."/>
            <person name="Biryukov M.V."/>
            <person name="Baturina O.A."/>
            <person name="Kabilov M.R."/>
        </authorList>
    </citation>
    <scope>NUCLEOTIDE SEQUENCE [LARGE SCALE GENOMIC DNA]</scope>
    <source>
        <strain evidence="1 2">BP-8</strain>
    </source>
</reference>
<name>A0ABZ2QHU6_9ACTN</name>
<evidence type="ECO:0000313" key="2">
    <source>
        <dbReference type="Proteomes" id="UP001626628"/>
    </source>
</evidence>
<keyword evidence="2" id="KW-1185">Reference proteome</keyword>
<evidence type="ECO:0000313" key="1">
    <source>
        <dbReference type="EMBL" id="WXK74853.1"/>
    </source>
</evidence>
<proteinExistence type="predicted"/>
<dbReference type="RefSeq" id="WP_399147981.1">
    <property type="nucleotide sequence ID" value="NZ_CP147982.1"/>
</dbReference>
<organism evidence="1 2">
    <name type="scientific">Streptomyces sirii</name>
    <dbReference type="NCBI Taxonomy" id="3127701"/>
    <lineage>
        <taxon>Bacteria</taxon>
        <taxon>Bacillati</taxon>
        <taxon>Actinomycetota</taxon>
        <taxon>Actinomycetes</taxon>
        <taxon>Kitasatosporales</taxon>
        <taxon>Streptomycetaceae</taxon>
        <taxon>Streptomyces</taxon>
    </lineage>
</organism>
<protein>
    <submittedName>
        <fullName evidence="1">Uncharacterized protein</fullName>
    </submittedName>
</protein>